<accession>A0A1I0XVE2</accession>
<dbReference type="AlphaFoldDB" id="A0A1I0XVE2"/>
<name>A0A1I0XVE2_9RHOB</name>
<reference evidence="1 2" key="1">
    <citation type="submission" date="2016-10" db="EMBL/GenBank/DDBJ databases">
        <authorList>
            <person name="de Groot N.N."/>
        </authorList>
    </citation>
    <scope>NUCLEOTIDE SEQUENCE [LARGE SCALE GENOMIC DNA]</scope>
    <source>
        <strain evidence="1 2">DSM 29316</strain>
    </source>
</reference>
<sequence length="374" mass="41593">MTNRVERIVFTGDFLRPSVGEFRPTQHENIAWLARVLDAPVGMATGLPREIVHWDNNWLNGSRLDQGTVEAIYRSLWLEPNINSWPSVFDATALPDSVESLLAPLFENSFVIGFELPPYLLAILRRLGVGFVDCSLSPIRFLDDIVFTVAGEAEHVSAAIKRYEVLEDYVKLHAGVLASNVAKANPNPPRPNTLLLILQTVYDKVVISNGKFVSAYDYIDAFKEISADYQHVLIKEHPLEPQPNVRDQLLKNLKAASVTEENFYRLVGHQNVTGVAALSSSCVAEARYFGKTGHYVLPGFTESSSQSISGGSNIDDAVIMPDFWRDVLGAAGVTTSAKDGLRIPTKPNRFRQQLRAAWGFNQIDTDIPVEWARK</sequence>
<dbReference type="RefSeq" id="WP_092065332.1">
    <property type="nucleotide sequence ID" value="NZ_FOJU01000004.1"/>
</dbReference>
<evidence type="ECO:0000313" key="2">
    <source>
        <dbReference type="Proteomes" id="UP000198796"/>
    </source>
</evidence>
<keyword evidence="2" id="KW-1185">Reference proteome</keyword>
<evidence type="ECO:0008006" key="3">
    <source>
        <dbReference type="Google" id="ProtNLM"/>
    </source>
</evidence>
<dbReference type="STRING" id="871651.SAMN05421688_2470"/>
<dbReference type="Proteomes" id="UP000198796">
    <property type="component" value="Unassembled WGS sequence"/>
</dbReference>
<proteinExistence type="predicted"/>
<protein>
    <recommendedName>
        <fullName evidence="3">Capsular polysaccharide export protein</fullName>
    </recommendedName>
</protein>
<organism evidence="1 2">
    <name type="scientific">Poseidonocella pacifica</name>
    <dbReference type="NCBI Taxonomy" id="871651"/>
    <lineage>
        <taxon>Bacteria</taxon>
        <taxon>Pseudomonadati</taxon>
        <taxon>Pseudomonadota</taxon>
        <taxon>Alphaproteobacteria</taxon>
        <taxon>Rhodobacterales</taxon>
        <taxon>Roseobacteraceae</taxon>
        <taxon>Poseidonocella</taxon>
    </lineage>
</organism>
<dbReference type="OrthoDB" id="8335209at2"/>
<gene>
    <name evidence="1" type="ORF">SAMN05421688_2470</name>
</gene>
<dbReference type="EMBL" id="FOJU01000004">
    <property type="protein sequence ID" value="SFB04270.1"/>
    <property type="molecule type" value="Genomic_DNA"/>
</dbReference>
<evidence type="ECO:0000313" key="1">
    <source>
        <dbReference type="EMBL" id="SFB04270.1"/>
    </source>
</evidence>